<dbReference type="STRING" id="1798383.A3D78_02680"/>
<dbReference type="InterPro" id="IPR002514">
    <property type="entry name" value="Transposase_8"/>
</dbReference>
<dbReference type="SUPFAM" id="SSF48295">
    <property type="entry name" value="TrpR-like"/>
    <property type="match status" value="1"/>
</dbReference>
<evidence type="ECO:0000313" key="1">
    <source>
        <dbReference type="EMBL" id="OGG16555.1"/>
    </source>
</evidence>
<name>A0A1F5ZW68_9BACT</name>
<dbReference type="Proteomes" id="UP000176253">
    <property type="component" value="Unassembled WGS sequence"/>
</dbReference>
<evidence type="ECO:0000313" key="2">
    <source>
        <dbReference type="Proteomes" id="UP000176253"/>
    </source>
</evidence>
<protein>
    <recommendedName>
        <fullName evidence="3">Transposase</fullName>
    </recommendedName>
</protein>
<evidence type="ECO:0008006" key="3">
    <source>
        <dbReference type="Google" id="ProtNLM"/>
    </source>
</evidence>
<dbReference type="AlphaFoldDB" id="A0A1F5ZW68"/>
<dbReference type="GO" id="GO:0004803">
    <property type="term" value="F:transposase activity"/>
    <property type="evidence" value="ECO:0007669"/>
    <property type="project" value="InterPro"/>
</dbReference>
<dbReference type="GO" id="GO:0043565">
    <property type="term" value="F:sequence-specific DNA binding"/>
    <property type="evidence" value="ECO:0007669"/>
    <property type="project" value="InterPro"/>
</dbReference>
<accession>A0A1F5ZW68</accession>
<dbReference type="Pfam" id="PF01527">
    <property type="entry name" value="HTH_Tnp_1"/>
    <property type="match status" value="1"/>
</dbReference>
<comment type="caution">
    <text evidence="1">The sequence shown here is derived from an EMBL/GenBank/DDBJ whole genome shotgun (WGS) entry which is preliminary data.</text>
</comment>
<dbReference type="Gene3D" id="1.10.10.10">
    <property type="entry name" value="Winged helix-like DNA-binding domain superfamily/Winged helix DNA-binding domain"/>
    <property type="match status" value="1"/>
</dbReference>
<dbReference type="InterPro" id="IPR010921">
    <property type="entry name" value="Trp_repressor/repl_initiator"/>
</dbReference>
<dbReference type="EMBL" id="MFJM01000057">
    <property type="protein sequence ID" value="OGG16555.1"/>
    <property type="molecule type" value="Genomic_DNA"/>
</dbReference>
<reference evidence="1 2" key="1">
    <citation type="journal article" date="2016" name="Nat. Commun.">
        <title>Thousands of microbial genomes shed light on interconnected biogeochemical processes in an aquifer system.</title>
        <authorList>
            <person name="Anantharaman K."/>
            <person name="Brown C.T."/>
            <person name="Hug L.A."/>
            <person name="Sharon I."/>
            <person name="Castelle C.J."/>
            <person name="Probst A.J."/>
            <person name="Thomas B.C."/>
            <person name="Singh A."/>
            <person name="Wilkins M.J."/>
            <person name="Karaoz U."/>
            <person name="Brodie E.L."/>
            <person name="Williams K.H."/>
            <person name="Hubbard S.S."/>
            <person name="Banfield J.F."/>
        </authorList>
    </citation>
    <scope>NUCLEOTIDE SEQUENCE [LARGE SCALE GENOMIC DNA]</scope>
</reference>
<proteinExistence type="predicted"/>
<sequence length="104" mass="11889">MNDISQRRHFTPEFKLQVVLESIQRDTTIEAVSRKYGIASSVINRWRREFKARGADIFTDKRDPKGKAKAYGYKPGESPDDLKRIIGELTVQNEILKKVPGLLG</sequence>
<dbReference type="GO" id="GO:0006313">
    <property type="term" value="P:DNA transposition"/>
    <property type="evidence" value="ECO:0007669"/>
    <property type="project" value="InterPro"/>
</dbReference>
<dbReference type="InterPro" id="IPR036388">
    <property type="entry name" value="WH-like_DNA-bd_sf"/>
</dbReference>
<organism evidence="1 2">
    <name type="scientific">Candidatus Gottesmanbacteria bacterium RIFCSPHIGHO2_02_FULL_39_14</name>
    <dbReference type="NCBI Taxonomy" id="1798383"/>
    <lineage>
        <taxon>Bacteria</taxon>
        <taxon>Candidatus Gottesmaniibacteriota</taxon>
    </lineage>
</organism>
<gene>
    <name evidence="1" type="ORF">A3D78_02680</name>
</gene>